<sequence length="226" mass="25998">MCKEKLEEIGKDGIVKEGIFVRFPELVPAVSEHYWREDGKHKKLLLIGESNYFNDNDVPESDFLNSEKWYTGADAKLIPEKRKTDVSNYISYPTFNKVFNIMDEVLDESGIEHLDGLGEAAFYNYFLRPAYDNGTEKSFDAQFIDETVAGEALVGIIDVIFPEVVVFLSKKAYDSFISYCKIKGQTFDGIMMDCVSHPASIWWNRDEGVYGKVKFKNLLKEHWIDK</sequence>
<accession>A0A948X711</accession>
<organism evidence="1 2">
    <name type="scientific">Candidatus Phocaeicola excrementipullorum</name>
    <dbReference type="NCBI Taxonomy" id="2838731"/>
    <lineage>
        <taxon>Bacteria</taxon>
        <taxon>Pseudomonadati</taxon>
        <taxon>Bacteroidota</taxon>
        <taxon>Bacteroidia</taxon>
        <taxon>Bacteroidales</taxon>
        <taxon>Bacteroidaceae</taxon>
        <taxon>Phocaeicola</taxon>
    </lineage>
</organism>
<reference evidence="1" key="2">
    <citation type="submission" date="2021-04" db="EMBL/GenBank/DDBJ databases">
        <authorList>
            <person name="Gilroy R."/>
        </authorList>
    </citation>
    <scope>NUCLEOTIDE SEQUENCE</scope>
    <source>
        <strain evidence="1">8470</strain>
    </source>
</reference>
<dbReference type="AlphaFoldDB" id="A0A948X711"/>
<gene>
    <name evidence="1" type="ORF">H9928_07330</name>
</gene>
<evidence type="ECO:0000313" key="1">
    <source>
        <dbReference type="EMBL" id="MBU3856348.1"/>
    </source>
</evidence>
<name>A0A948X711_9BACT</name>
<protein>
    <submittedName>
        <fullName evidence="1">Uncharacterized protein</fullName>
    </submittedName>
</protein>
<reference evidence="1" key="1">
    <citation type="journal article" date="2021" name="PeerJ">
        <title>Extensive microbial diversity within the chicken gut microbiome revealed by metagenomics and culture.</title>
        <authorList>
            <person name="Gilroy R."/>
            <person name="Ravi A."/>
            <person name="Getino M."/>
            <person name="Pursley I."/>
            <person name="Horton D.L."/>
            <person name="Alikhan N.F."/>
            <person name="Baker D."/>
            <person name="Gharbi K."/>
            <person name="Hall N."/>
            <person name="Watson M."/>
            <person name="Adriaenssens E.M."/>
            <person name="Foster-Nyarko E."/>
            <person name="Jarju S."/>
            <person name="Secka A."/>
            <person name="Antonio M."/>
            <person name="Oren A."/>
            <person name="Chaudhuri R.R."/>
            <person name="La Ragione R."/>
            <person name="Hildebrand F."/>
            <person name="Pallen M.J."/>
        </authorList>
    </citation>
    <scope>NUCLEOTIDE SEQUENCE</scope>
    <source>
        <strain evidence="1">8470</strain>
    </source>
</reference>
<evidence type="ECO:0000313" key="2">
    <source>
        <dbReference type="Proteomes" id="UP000784286"/>
    </source>
</evidence>
<proteinExistence type="predicted"/>
<comment type="caution">
    <text evidence="1">The sequence shown here is derived from an EMBL/GenBank/DDBJ whole genome shotgun (WGS) entry which is preliminary data.</text>
</comment>
<dbReference type="EMBL" id="JAHLFJ010000071">
    <property type="protein sequence ID" value="MBU3856348.1"/>
    <property type="molecule type" value="Genomic_DNA"/>
</dbReference>
<dbReference type="Proteomes" id="UP000784286">
    <property type="component" value="Unassembled WGS sequence"/>
</dbReference>